<keyword evidence="2" id="KW-1185">Reference proteome</keyword>
<organism evidence="1 2">
    <name type="scientific">Choiromyces venosus 120613-1</name>
    <dbReference type="NCBI Taxonomy" id="1336337"/>
    <lineage>
        <taxon>Eukaryota</taxon>
        <taxon>Fungi</taxon>
        <taxon>Dikarya</taxon>
        <taxon>Ascomycota</taxon>
        <taxon>Pezizomycotina</taxon>
        <taxon>Pezizomycetes</taxon>
        <taxon>Pezizales</taxon>
        <taxon>Tuberaceae</taxon>
        <taxon>Choiromyces</taxon>
    </lineage>
</organism>
<name>A0A3N4JSW6_9PEZI</name>
<dbReference type="AlphaFoldDB" id="A0A3N4JSW6"/>
<reference evidence="1 2" key="1">
    <citation type="journal article" date="2018" name="Nat. Ecol. Evol.">
        <title>Pezizomycetes genomes reveal the molecular basis of ectomycorrhizal truffle lifestyle.</title>
        <authorList>
            <person name="Murat C."/>
            <person name="Payen T."/>
            <person name="Noel B."/>
            <person name="Kuo A."/>
            <person name="Morin E."/>
            <person name="Chen J."/>
            <person name="Kohler A."/>
            <person name="Krizsan K."/>
            <person name="Balestrini R."/>
            <person name="Da Silva C."/>
            <person name="Montanini B."/>
            <person name="Hainaut M."/>
            <person name="Levati E."/>
            <person name="Barry K.W."/>
            <person name="Belfiori B."/>
            <person name="Cichocki N."/>
            <person name="Clum A."/>
            <person name="Dockter R.B."/>
            <person name="Fauchery L."/>
            <person name="Guy J."/>
            <person name="Iotti M."/>
            <person name="Le Tacon F."/>
            <person name="Lindquist E.A."/>
            <person name="Lipzen A."/>
            <person name="Malagnac F."/>
            <person name="Mello A."/>
            <person name="Molinier V."/>
            <person name="Miyauchi S."/>
            <person name="Poulain J."/>
            <person name="Riccioni C."/>
            <person name="Rubini A."/>
            <person name="Sitrit Y."/>
            <person name="Splivallo R."/>
            <person name="Traeger S."/>
            <person name="Wang M."/>
            <person name="Zifcakova L."/>
            <person name="Wipf D."/>
            <person name="Zambonelli A."/>
            <person name="Paolocci F."/>
            <person name="Nowrousian M."/>
            <person name="Ottonello S."/>
            <person name="Baldrian P."/>
            <person name="Spatafora J.W."/>
            <person name="Henrissat B."/>
            <person name="Nagy L.G."/>
            <person name="Aury J.M."/>
            <person name="Wincker P."/>
            <person name="Grigoriev I.V."/>
            <person name="Bonfante P."/>
            <person name="Martin F.M."/>
        </authorList>
    </citation>
    <scope>NUCLEOTIDE SEQUENCE [LARGE SCALE GENOMIC DNA]</scope>
    <source>
        <strain evidence="1 2">120613-1</strain>
    </source>
</reference>
<proteinExistence type="predicted"/>
<gene>
    <name evidence="1" type="ORF">L873DRAFT_1803620</name>
</gene>
<dbReference type="Proteomes" id="UP000276215">
    <property type="component" value="Unassembled WGS sequence"/>
</dbReference>
<dbReference type="EMBL" id="ML120373">
    <property type="protein sequence ID" value="RPB01410.1"/>
    <property type="molecule type" value="Genomic_DNA"/>
</dbReference>
<accession>A0A3N4JSW6</accession>
<evidence type="ECO:0000313" key="2">
    <source>
        <dbReference type="Proteomes" id="UP000276215"/>
    </source>
</evidence>
<evidence type="ECO:0000313" key="1">
    <source>
        <dbReference type="EMBL" id="RPB01410.1"/>
    </source>
</evidence>
<sequence>MESNSRDWSKSEIEQIVLWLEDYQAMQNSERFRRNKKALDKCNYINNSLRF</sequence>
<protein>
    <submittedName>
        <fullName evidence="1">Uncharacterized protein</fullName>
    </submittedName>
</protein>